<organism evidence="1 2">
    <name type="scientific">Agathobacter rectalis</name>
    <dbReference type="NCBI Taxonomy" id="39491"/>
    <lineage>
        <taxon>Bacteria</taxon>
        <taxon>Bacillati</taxon>
        <taxon>Bacillota</taxon>
        <taxon>Clostridia</taxon>
        <taxon>Lachnospirales</taxon>
        <taxon>Lachnospiraceae</taxon>
        <taxon>Agathobacter</taxon>
    </lineage>
</organism>
<evidence type="ECO:0000313" key="1">
    <source>
        <dbReference type="EMBL" id="RGZ17736.1"/>
    </source>
</evidence>
<accession>A0A413M8S9</accession>
<sequence>MCLHPQLQYQMARLIIRMVNSGINIVASTHSDIIIQHINNMCQLNGHYDENRAILNQMGLYSDDLISIDEISIYQFTDISGKTKVEKIVPDNNQFRVHSFSNALNNLLNQTLAVSDIICDEEK</sequence>
<comment type="caution">
    <text evidence="1">The sequence shown here is derived from an EMBL/GenBank/DDBJ whole genome shotgun (WGS) entry which is preliminary data.</text>
</comment>
<dbReference type="EMBL" id="QSDV01000015">
    <property type="protein sequence ID" value="RGZ17736.1"/>
    <property type="molecule type" value="Genomic_DNA"/>
</dbReference>
<reference evidence="1 2" key="1">
    <citation type="submission" date="2018-08" db="EMBL/GenBank/DDBJ databases">
        <title>A genome reference for cultivated species of the human gut microbiota.</title>
        <authorList>
            <person name="Zou Y."/>
            <person name="Xue W."/>
            <person name="Luo G."/>
        </authorList>
    </citation>
    <scope>NUCLEOTIDE SEQUENCE [LARGE SCALE GENOMIC DNA]</scope>
    <source>
        <strain evidence="1 2">AM54-25XD</strain>
    </source>
</reference>
<evidence type="ECO:0008006" key="3">
    <source>
        <dbReference type="Google" id="ProtNLM"/>
    </source>
</evidence>
<evidence type="ECO:0000313" key="2">
    <source>
        <dbReference type="Proteomes" id="UP000285209"/>
    </source>
</evidence>
<name>A0A413M8S9_9FIRM</name>
<proteinExistence type="predicted"/>
<gene>
    <name evidence="1" type="ORF">DXA03_09280</name>
</gene>
<dbReference type="Proteomes" id="UP000285209">
    <property type="component" value="Unassembled WGS sequence"/>
</dbReference>
<dbReference type="AlphaFoldDB" id="A0A413M8S9"/>
<protein>
    <recommendedName>
        <fullName evidence="3">AAA domain-containing protein</fullName>
    </recommendedName>
</protein>